<feature type="domain" description="Glycosyltransferase 2-like" evidence="1">
    <location>
        <begin position="6"/>
        <end position="105"/>
    </location>
</feature>
<accession>A0A481Z1W7</accession>
<protein>
    <submittedName>
        <fullName evidence="2">Glycosyl transferase family 2</fullName>
    </submittedName>
</protein>
<sequence>MNEKISIILPTRQRPHNIDRLWKSLMDTVDDPDNIEMCLYIDNDDNLTIDHMKNKYDNNQKIKYMIGERIVLSKMWNEAYKLATGNIIMLCGDDVIFRTKNWDTIIRNEFNKYIDKILLVFGDDGFQHEKMAILPFVHRKWIEISGFFIPPYFVSDYCDTWLNDVSIRINRRVYIPKIYTEHMHFVCGKAKIDQNTRDRQIRHRQKNPEHLYKTLINERIEQAQKLLDYINKMKEKEIICSNCDNDFTFYPYMDSNDGDVIHINGTIDELKKECIKKKGVGFNTNGWIKCKLKPKSQWTKWSDNKNNGLYVLNK</sequence>
<proteinExistence type="predicted"/>
<organism evidence="2">
    <name type="scientific">Mimivirus LCMiAC01</name>
    <dbReference type="NCBI Taxonomy" id="2506608"/>
    <lineage>
        <taxon>Viruses</taxon>
        <taxon>Varidnaviria</taxon>
        <taxon>Bamfordvirae</taxon>
        <taxon>Nucleocytoviricota</taxon>
        <taxon>Megaviricetes</taxon>
        <taxon>Imitervirales</taxon>
        <taxon>Mimiviridae</taxon>
        <taxon>Klosneuvirinae</taxon>
    </lineage>
</organism>
<reference evidence="2" key="1">
    <citation type="journal article" date="2019" name="MBio">
        <title>Virus Genomes from Deep Sea Sediments Expand the Ocean Megavirome and Support Independent Origins of Viral Gigantism.</title>
        <authorList>
            <person name="Backstrom D."/>
            <person name="Yutin N."/>
            <person name="Jorgensen S.L."/>
            <person name="Dharamshi J."/>
            <person name="Homa F."/>
            <person name="Zaremba-Niedwiedzka K."/>
            <person name="Spang A."/>
            <person name="Wolf Y.I."/>
            <person name="Koonin E.V."/>
            <person name="Ettema T.J."/>
        </authorList>
    </citation>
    <scope>NUCLEOTIDE SEQUENCE</scope>
</reference>
<evidence type="ECO:0000313" key="2">
    <source>
        <dbReference type="EMBL" id="QBK88764.1"/>
    </source>
</evidence>
<gene>
    <name evidence="2" type="ORF">LCMiAC01_04460</name>
</gene>
<dbReference type="SUPFAM" id="SSF53448">
    <property type="entry name" value="Nucleotide-diphospho-sugar transferases"/>
    <property type="match status" value="1"/>
</dbReference>
<keyword evidence="2" id="KW-0808">Transferase</keyword>
<dbReference type="GO" id="GO:0016740">
    <property type="term" value="F:transferase activity"/>
    <property type="evidence" value="ECO:0007669"/>
    <property type="project" value="UniProtKB-KW"/>
</dbReference>
<dbReference type="InterPro" id="IPR001173">
    <property type="entry name" value="Glyco_trans_2-like"/>
</dbReference>
<dbReference type="InterPro" id="IPR029044">
    <property type="entry name" value="Nucleotide-diphossugar_trans"/>
</dbReference>
<evidence type="ECO:0000259" key="1">
    <source>
        <dbReference type="Pfam" id="PF00535"/>
    </source>
</evidence>
<name>A0A481Z1W7_9VIRU</name>
<dbReference type="Pfam" id="PF00535">
    <property type="entry name" value="Glycos_transf_2"/>
    <property type="match status" value="1"/>
</dbReference>
<dbReference type="EMBL" id="MK500397">
    <property type="protein sequence ID" value="QBK88764.1"/>
    <property type="molecule type" value="Genomic_DNA"/>
</dbReference>
<dbReference type="Gene3D" id="3.90.550.10">
    <property type="entry name" value="Spore Coat Polysaccharide Biosynthesis Protein SpsA, Chain A"/>
    <property type="match status" value="1"/>
</dbReference>